<feature type="compositionally biased region" description="Polar residues" evidence="1">
    <location>
        <begin position="240"/>
        <end position="261"/>
    </location>
</feature>
<reference evidence="2 3" key="1">
    <citation type="submission" date="2014-10" db="EMBL/GenBank/DDBJ databases">
        <title>Draft genome of the hookworm Ancylostoma caninum.</title>
        <authorList>
            <person name="Mitreva M."/>
        </authorList>
    </citation>
    <scope>NUCLEOTIDE SEQUENCE [LARGE SCALE GENOMIC DNA]</scope>
    <source>
        <strain evidence="2 3">Baltimore</strain>
    </source>
</reference>
<feature type="compositionally biased region" description="Polar residues" evidence="1">
    <location>
        <begin position="299"/>
        <end position="308"/>
    </location>
</feature>
<evidence type="ECO:0000313" key="2">
    <source>
        <dbReference type="EMBL" id="RCN52628.1"/>
    </source>
</evidence>
<accession>A0A368HA86</accession>
<comment type="caution">
    <text evidence="2">The sequence shown here is derived from an EMBL/GenBank/DDBJ whole genome shotgun (WGS) entry which is preliminary data.</text>
</comment>
<evidence type="ECO:0000256" key="1">
    <source>
        <dbReference type="SAM" id="MobiDB-lite"/>
    </source>
</evidence>
<feature type="region of interest" description="Disordered" evidence="1">
    <location>
        <begin position="240"/>
        <end position="317"/>
    </location>
</feature>
<dbReference type="EMBL" id="JOJR01000006">
    <property type="protein sequence ID" value="RCN52628.1"/>
    <property type="molecule type" value="Genomic_DNA"/>
</dbReference>
<protein>
    <submittedName>
        <fullName evidence="2">Uncharacterized protein</fullName>
    </submittedName>
</protein>
<feature type="compositionally biased region" description="Acidic residues" evidence="1">
    <location>
        <begin position="45"/>
        <end position="60"/>
    </location>
</feature>
<gene>
    <name evidence="2" type="ORF">ANCCAN_01327</name>
</gene>
<dbReference type="AlphaFoldDB" id="A0A368HA86"/>
<name>A0A368HA86_ANCCA</name>
<sequence>MEVSATEEPYSALGYGDNTQYIQPDGINPYDESSDSYSPPPTDAGDADDAGYEQPSDDADPQQQSDVTAAQRLNAANRRLVQTRANIRRLRTQVAVQRTLANTAIQVARAIGMPTVNVRPSNVNVKVNTNRNIANQNNNNLSTEQANNQRASAGAPKMHSPVIEENHFVNTADLKDSPQELVDMIFQLSTNPLFREAATLRISHPNMVWEVRRNRTSSQAGTVPQATPLGEGRVAEEALESTNSQKIATGNEPSPLNTILNGSEESGSREGVGKSADDTTAIGRTSSKATEAGPPEQHPSLQWISSHLTTDRPLPPQ</sequence>
<dbReference type="Proteomes" id="UP000252519">
    <property type="component" value="Unassembled WGS sequence"/>
</dbReference>
<feature type="region of interest" description="Disordered" evidence="1">
    <location>
        <begin position="1"/>
        <end position="65"/>
    </location>
</feature>
<keyword evidence="3" id="KW-1185">Reference proteome</keyword>
<evidence type="ECO:0000313" key="3">
    <source>
        <dbReference type="Proteomes" id="UP000252519"/>
    </source>
</evidence>
<feature type="compositionally biased region" description="Basic and acidic residues" evidence="1">
    <location>
        <begin position="266"/>
        <end position="277"/>
    </location>
</feature>
<proteinExistence type="predicted"/>
<organism evidence="2 3">
    <name type="scientific">Ancylostoma caninum</name>
    <name type="common">Dog hookworm</name>
    <dbReference type="NCBI Taxonomy" id="29170"/>
    <lineage>
        <taxon>Eukaryota</taxon>
        <taxon>Metazoa</taxon>
        <taxon>Ecdysozoa</taxon>
        <taxon>Nematoda</taxon>
        <taxon>Chromadorea</taxon>
        <taxon>Rhabditida</taxon>
        <taxon>Rhabditina</taxon>
        <taxon>Rhabditomorpha</taxon>
        <taxon>Strongyloidea</taxon>
        <taxon>Ancylostomatidae</taxon>
        <taxon>Ancylostomatinae</taxon>
        <taxon>Ancylostoma</taxon>
    </lineage>
</organism>